<name>A0ABY6J955_9BACT</name>
<evidence type="ECO:0000313" key="7">
    <source>
        <dbReference type="Proteomes" id="UP001162741"/>
    </source>
</evidence>
<gene>
    <name evidence="6" type="ORF">MKQ68_06955</name>
</gene>
<keyword evidence="4" id="KW-0145">Chemotaxis</keyword>
<dbReference type="EMBL" id="CP107006">
    <property type="protein sequence ID" value="UYQ94829.1"/>
    <property type="molecule type" value="Genomic_DNA"/>
</dbReference>
<dbReference type="Proteomes" id="UP001162741">
    <property type="component" value="Chromosome"/>
</dbReference>
<proteinExistence type="predicted"/>
<dbReference type="RefSeq" id="WP_264282660.1">
    <property type="nucleotide sequence ID" value="NZ_CP107006.1"/>
</dbReference>
<dbReference type="EC" id="3.1.1.61" evidence="2"/>
<accession>A0ABY6J955</accession>
<feature type="active site" evidence="4">
    <location>
        <position position="13"/>
    </location>
</feature>
<evidence type="ECO:0000256" key="2">
    <source>
        <dbReference type="ARBA" id="ARBA00039140"/>
    </source>
</evidence>
<dbReference type="InterPro" id="IPR035909">
    <property type="entry name" value="CheB_C"/>
</dbReference>
<dbReference type="CDD" id="cd16433">
    <property type="entry name" value="CheB"/>
    <property type="match status" value="1"/>
</dbReference>
<dbReference type="InterPro" id="IPR000673">
    <property type="entry name" value="Sig_transdc_resp-reg_Me-estase"/>
</dbReference>
<evidence type="ECO:0000256" key="1">
    <source>
        <dbReference type="ARBA" id="ARBA00022801"/>
    </source>
</evidence>
<feature type="active site" evidence="4">
    <location>
        <position position="131"/>
    </location>
</feature>
<dbReference type="Pfam" id="PF01339">
    <property type="entry name" value="CheB_methylest"/>
    <property type="match status" value="1"/>
</dbReference>
<feature type="domain" description="CheB-type methylesterase" evidence="5">
    <location>
        <begin position="1"/>
        <end position="189"/>
    </location>
</feature>
<dbReference type="PANTHER" id="PTHR42872:SF6">
    <property type="entry name" value="PROTEIN-GLUTAMATE METHYLESTERASE_PROTEIN-GLUTAMINE GLUTAMINASE"/>
    <property type="match status" value="1"/>
</dbReference>
<evidence type="ECO:0000259" key="5">
    <source>
        <dbReference type="PROSITE" id="PS50122"/>
    </source>
</evidence>
<comment type="catalytic activity">
    <reaction evidence="3">
        <text>[protein]-L-glutamate 5-O-methyl ester + H2O = L-glutamyl-[protein] + methanol + H(+)</text>
        <dbReference type="Rhea" id="RHEA:23236"/>
        <dbReference type="Rhea" id="RHEA-COMP:10208"/>
        <dbReference type="Rhea" id="RHEA-COMP:10311"/>
        <dbReference type="ChEBI" id="CHEBI:15377"/>
        <dbReference type="ChEBI" id="CHEBI:15378"/>
        <dbReference type="ChEBI" id="CHEBI:17790"/>
        <dbReference type="ChEBI" id="CHEBI:29973"/>
        <dbReference type="ChEBI" id="CHEBI:82795"/>
        <dbReference type="EC" id="3.1.1.61"/>
    </reaction>
</comment>
<feature type="active site" evidence="4">
    <location>
        <position position="40"/>
    </location>
</feature>
<dbReference type="Gene3D" id="3.40.50.180">
    <property type="entry name" value="Methylesterase CheB, C-terminal domain"/>
    <property type="match status" value="1"/>
</dbReference>
<evidence type="ECO:0000256" key="3">
    <source>
        <dbReference type="ARBA" id="ARBA00048267"/>
    </source>
</evidence>
<reference evidence="6" key="1">
    <citation type="submission" date="2022-10" db="EMBL/GenBank/DDBJ databases">
        <title>Chitinophaga sp. nov., isolated from soil.</title>
        <authorList>
            <person name="Jeon C.O."/>
        </authorList>
    </citation>
    <scope>NUCLEOTIDE SEQUENCE</scope>
    <source>
        <strain evidence="6">R8</strain>
    </source>
</reference>
<evidence type="ECO:0000256" key="4">
    <source>
        <dbReference type="PROSITE-ProRule" id="PRU00050"/>
    </source>
</evidence>
<evidence type="ECO:0000313" key="6">
    <source>
        <dbReference type="EMBL" id="UYQ94829.1"/>
    </source>
</evidence>
<keyword evidence="1 4" id="KW-0378">Hydrolase</keyword>
<dbReference type="PANTHER" id="PTHR42872">
    <property type="entry name" value="PROTEIN-GLUTAMATE METHYLESTERASE/PROTEIN-GLUTAMINE GLUTAMINASE"/>
    <property type="match status" value="1"/>
</dbReference>
<dbReference type="SUPFAM" id="SSF52738">
    <property type="entry name" value="Methylesterase CheB, C-terminal domain"/>
    <property type="match status" value="1"/>
</dbReference>
<protein>
    <recommendedName>
        <fullName evidence="2">protein-glutamate methylesterase</fullName>
        <ecNumber evidence="2">3.1.1.61</ecNumber>
    </recommendedName>
</protein>
<sequence length="189" mass="20786">MEAQFNIILIGGSAGSLQPVISILEQLPEDLRIPVVIVLHRLRNVQSEMDRLLSVKKKITEPEDKEKILPGRIYLAPQNYHLMLEADDTFMLDYSELVNFSRPSIDMTFSSAAIAYQHKVMAILLSGANHDGAAGLCEIAAQGGTAIVQDPAEADFDVMPLAAIAMCDRARVMSIEDINLYIKSNTQAD</sequence>
<keyword evidence="7" id="KW-1185">Reference proteome</keyword>
<dbReference type="PROSITE" id="PS50122">
    <property type="entry name" value="CHEB"/>
    <property type="match status" value="1"/>
</dbReference>
<organism evidence="6 7">
    <name type="scientific">Chitinophaga horti</name>
    <dbReference type="NCBI Taxonomy" id="2920382"/>
    <lineage>
        <taxon>Bacteria</taxon>
        <taxon>Pseudomonadati</taxon>
        <taxon>Bacteroidota</taxon>
        <taxon>Chitinophagia</taxon>
        <taxon>Chitinophagales</taxon>
        <taxon>Chitinophagaceae</taxon>
        <taxon>Chitinophaga</taxon>
    </lineage>
</organism>